<protein>
    <submittedName>
        <fullName evidence="1">Uncharacterized protein</fullName>
    </submittedName>
</protein>
<accession>A0ABQ4M766</accession>
<dbReference type="Proteomes" id="UP000679992">
    <property type="component" value="Unassembled WGS sequence"/>
</dbReference>
<reference evidence="1 2" key="1">
    <citation type="submission" date="2021-03" db="EMBL/GenBank/DDBJ databases">
        <title>Antimicrobial resistance genes in bacteria isolated from Japanese honey, and their potential for conferring macrolide and lincosamide resistance in the American foulbrood pathogen Paenibacillus larvae.</title>
        <authorList>
            <person name="Okamoto M."/>
            <person name="Kumagai M."/>
            <person name="Kanamori H."/>
            <person name="Takamatsu D."/>
        </authorList>
    </citation>
    <scope>NUCLEOTIDE SEQUENCE [LARGE SCALE GENOMIC DNA]</scope>
    <source>
        <strain evidence="1 2">J42TS3</strain>
    </source>
</reference>
<evidence type="ECO:0000313" key="2">
    <source>
        <dbReference type="Proteomes" id="UP000679992"/>
    </source>
</evidence>
<evidence type="ECO:0000313" key="1">
    <source>
        <dbReference type="EMBL" id="GIP51815.1"/>
    </source>
</evidence>
<gene>
    <name evidence="1" type="ORF">J42TS3_08500</name>
</gene>
<dbReference type="EMBL" id="BOSL01000002">
    <property type="protein sequence ID" value="GIP51815.1"/>
    <property type="molecule type" value="Genomic_DNA"/>
</dbReference>
<organism evidence="1 2">
    <name type="scientific">Paenibacillus vini</name>
    <dbReference type="NCBI Taxonomy" id="1476024"/>
    <lineage>
        <taxon>Bacteria</taxon>
        <taxon>Bacillati</taxon>
        <taxon>Bacillota</taxon>
        <taxon>Bacilli</taxon>
        <taxon>Bacillales</taxon>
        <taxon>Paenibacillaceae</taxon>
        <taxon>Paenibacillus</taxon>
    </lineage>
</organism>
<name>A0ABQ4M766_9BACL</name>
<keyword evidence="2" id="KW-1185">Reference proteome</keyword>
<comment type="caution">
    <text evidence="1">The sequence shown here is derived from an EMBL/GenBank/DDBJ whole genome shotgun (WGS) entry which is preliminary data.</text>
</comment>
<sequence length="85" mass="10393">MTEQINDLLDTQISLNRLIWLMDDETYDRLFELTRQHLRLAKEGIEPYTSPERKTALKQEIEHLRTERESIIINYEKTIQWEEMK</sequence>
<proteinExistence type="predicted"/>
<dbReference type="RefSeq" id="WP_213653888.1">
    <property type="nucleotide sequence ID" value="NZ_BOSL01000002.1"/>
</dbReference>